<sequence>MKKHVTIAMGGPSQEREISLQTGLEILRNLDRERYIPAVVLIDEKRQFYFAETGDAITEEDLHTPKESSRFRGPYSPRGAVSVWNNCDICFNALHGEFGEDGVFQGYLETIGVAYTGSAVSASALGMHKGLAKKIFEASGIPTPPYTLYRNEPEKIPHIAARHGFPCFVKCPQSGSSKLMGIAHTKEELHGLLEEYSQYAPSVLVETYIEGEEFSCPVMETAEGVQALPPVYIKPTEGTYFDYDAKYKGKSEEIVPVPHAPELVELLERTARAVHISLECSVYSRTDMIVHGGTPFVLEVNTLPGFTPASLLPKSYLSQGNSYTQLLTEIIEESFRRNSRR</sequence>
<dbReference type="InterPro" id="IPR011761">
    <property type="entry name" value="ATP-grasp"/>
</dbReference>
<comment type="subcellular location">
    <subcellularLocation>
        <location evidence="2 13">Cytoplasm</location>
    </subcellularLocation>
</comment>
<evidence type="ECO:0000256" key="12">
    <source>
        <dbReference type="ARBA" id="ARBA00047614"/>
    </source>
</evidence>
<dbReference type="GO" id="GO:0008360">
    <property type="term" value="P:regulation of cell shape"/>
    <property type="evidence" value="ECO:0007669"/>
    <property type="project" value="UniProtKB-KW"/>
</dbReference>
<feature type="binding site" evidence="15">
    <location>
        <position position="301"/>
    </location>
    <ligand>
        <name>Mg(2+)</name>
        <dbReference type="ChEBI" id="CHEBI:18420"/>
        <label>2</label>
    </ligand>
</feature>
<name>U7D9Z6_9BACT</name>
<proteinExistence type="inferred from homology"/>
<evidence type="ECO:0000256" key="4">
    <source>
        <dbReference type="ARBA" id="ARBA00012216"/>
    </source>
</evidence>
<keyword evidence="19" id="KW-1185">Reference proteome</keyword>
<keyword evidence="9 13" id="KW-0133">Cell shape</keyword>
<keyword evidence="7 16" id="KW-0547">Nucleotide-binding</keyword>
<dbReference type="GO" id="GO:0046872">
    <property type="term" value="F:metal ion binding"/>
    <property type="evidence" value="ECO:0007669"/>
    <property type="project" value="UniProtKB-KW"/>
</dbReference>
<evidence type="ECO:0000256" key="11">
    <source>
        <dbReference type="ARBA" id="ARBA00023316"/>
    </source>
</evidence>
<dbReference type="AlphaFoldDB" id="U7D9Z6"/>
<feature type="active site" evidence="14">
    <location>
        <position position="15"/>
    </location>
</feature>
<dbReference type="GO" id="GO:0005737">
    <property type="term" value="C:cytoplasm"/>
    <property type="evidence" value="ECO:0007669"/>
    <property type="project" value="UniProtKB-SubCell"/>
</dbReference>
<keyword evidence="6 13" id="KW-0436">Ligase</keyword>
<dbReference type="Gene3D" id="3.30.1490.20">
    <property type="entry name" value="ATP-grasp fold, A domain"/>
    <property type="match status" value="1"/>
</dbReference>
<dbReference type="PROSITE" id="PS00843">
    <property type="entry name" value="DALA_DALA_LIGASE_1"/>
    <property type="match status" value="1"/>
</dbReference>
<evidence type="ECO:0000256" key="7">
    <source>
        <dbReference type="ARBA" id="ARBA00022741"/>
    </source>
</evidence>
<dbReference type="SUPFAM" id="SSF56059">
    <property type="entry name" value="Glutathione synthetase ATP-binding domain-like"/>
    <property type="match status" value="1"/>
</dbReference>
<dbReference type="InterPro" id="IPR011127">
    <property type="entry name" value="Dala_Dala_lig_N"/>
</dbReference>
<feature type="domain" description="ATP-grasp" evidence="17">
    <location>
        <begin position="133"/>
        <end position="332"/>
    </location>
</feature>
<evidence type="ECO:0000256" key="5">
    <source>
        <dbReference type="ARBA" id="ARBA00022490"/>
    </source>
</evidence>
<dbReference type="PROSITE" id="PS50975">
    <property type="entry name" value="ATP_GRASP"/>
    <property type="match status" value="1"/>
</dbReference>
<reference evidence="18 19" key="1">
    <citation type="journal article" date="2013" name="Environ. Microbiol.">
        <title>Genome analysis of Chitinivibrio alkaliphilus gen. nov., sp. nov., a novel extremely haloalkaliphilic anaerobic chitinolytic bacterium from the candidate phylum Termite Group 3.</title>
        <authorList>
            <person name="Sorokin D.Y."/>
            <person name="Gumerov V.M."/>
            <person name="Rakitin A.L."/>
            <person name="Beletsky A.V."/>
            <person name="Damste J.S."/>
            <person name="Muyzer G."/>
            <person name="Mardanov A.V."/>
            <person name="Ravin N.V."/>
        </authorList>
    </citation>
    <scope>NUCLEOTIDE SEQUENCE [LARGE SCALE GENOMIC DNA]</scope>
    <source>
        <strain evidence="18 19">ACht1</strain>
    </source>
</reference>
<keyword evidence="15" id="KW-0479">Metal-binding</keyword>
<dbReference type="InterPro" id="IPR005905">
    <property type="entry name" value="D_ala_D_ala"/>
</dbReference>
<keyword evidence="8 16" id="KW-0067">ATP-binding</keyword>
<keyword evidence="15" id="KW-0460">Magnesium</keyword>
<dbReference type="UniPathway" id="UPA00219"/>
<dbReference type="EC" id="6.3.2.4" evidence="4 13"/>
<dbReference type="eggNOG" id="COG1181">
    <property type="taxonomic scope" value="Bacteria"/>
</dbReference>
<evidence type="ECO:0000313" key="19">
    <source>
        <dbReference type="Proteomes" id="UP000017148"/>
    </source>
</evidence>
<dbReference type="RefSeq" id="WP_022637297.1">
    <property type="nucleotide sequence ID" value="NZ_ASJR01000016.1"/>
</dbReference>
<dbReference type="Gene3D" id="3.30.470.20">
    <property type="entry name" value="ATP-grasp fold, B domain"/>
    <property type="match status" value="1"/>
</dbReference>
<dbReference type="GO" id="GO:0008716">
    <property type="term" value="F:D-alanine-D-alanine ligase activity"/>
    <property type="evidence" value="ECO:0007669"/>
    <property type="project" value="UniProtKB-UniRule"/>
</dbReference>
<dbReference type="STRING" id="1313304.CALK_1868"/>
<comment type="catalytic activity">
    <reaction evidence="12 13">
        <text>2 D-alanine + ATP = D-alanyl-D-alanine + ADP + phosphate + H(+)</text>
        <dbReference type="Rhea" id="RHEA:11224"/>
        <dbReference type="ChEBI" id="CHEBI:15378"/>
        <dbReference type="ChEBI" id="CHEBI:30616"/>
        <dbReference type="ChEBI" id="CHEBI:43474"/>
        <dbReference type="ChEBI" id="CHEBI:57416"/>
        <dbReference type="ChEBI" id="CHEBI:57822"/>
        <dbReference type="ChEBI" id="CHEBI:456216"/>
        <dbReference type="EC" id="6.3.2.4"/>
    </reaction>
</comment>
<dbReference type="Proteomes" id="UP000017148">
    <property type="component" value="Unassembled WGS sequence"/>
</dbReference>
<keyword evidence="11 13" id="KW-0961">Cell wall biogenesis/degradation</keyword>
<feature type="binding site" evidence="15">
    <location>
        <position position="299"/>
    </location>
    <ligand>
        <name>Mg(2+)</name>
        <dbReference type="ChEBI" id="CHEBI:18420"/>
        <label>2</label>
    </ligand>
</feature>
<evidence type="ECO:0000256" key="2">
    <source>
        <dbReference type="ARBA" id="ARBA00004496"/>
    </source>
</evidence>
<keyword evidence="5 13" id="KW-0963">Cytoplasm</keyword>
<dbReference type="Pfam" id="PF07478">
    <property type="entry name" value="Dala_Dala_lig_C"/>
    <property type="match status" value="1"/>
</dbReference>
<dbReference type="Gene3D" id="3.40.50.20">
    <property type="match status" value="1"/>
</dbReference>
<dbReference type="PANTHER" id="PTHR23132:SF23">
    <property type="entry name" value="D-ALANINE--D-ALANINE LIGASE B"/>
    <property type="match status" value="1"/>
</dbReference>
<evidence type="ECO:0000256" key="6">
    <source>
        <dbReference type="ARBA" id="ARBA00022598"/>
    </source>
</evidence>
<dbReference type="OrthoDB" id="9813261at2"/>
<evidence type="ECO:0000259" key="17">
    <source>
        <dbReference type="PROSITE" id="PS50975"/>
    </source>
</evidence>
<evidence type="ECO:0000256" key="14">
    <source>
        <dbReference type="PIRSR" id="PIRSR039102-1"/>
    </source>
</evidence>
<protein>
    <recommendedName>
        <fullName evidence="4 13">D-alanine--D-alanine ligase</fullName>
        <ecNumber evidence="4 13">6.3.2.4</ecNumber>
    </recommendedName>
    <alternativeName>
        <fullName evidence="13">D-Ala-D-Ala ligase</fullName>
    </alternativeName>
    <alternativeName>
        <fullName evidence="13">D-alanylalanine synthetase</fullName>
    </alternativeName>
</protein>
<dbReference type="GO" id="GO:0005524">
    <property type="term" value="F:ATP binding"/>
    <property type="evidence" value="ECO:0007669"/>
    <property type="project" value="UniProtKB-UniRule"/>
</dbReference>
<comment type="cofactor">
    <cofactor evidence="1">
        <name>Mn(2+)</name>
        <dbReference type="ChEBI" id="CHEBI:29035"/>
    </cofactor>
</comment>
<evidence type="ECO:0000256" key="16">
    <source>
        <dbReference type="PROSITE-ProRule" id="PRU00409"/>
    </source>
</evidence>
<dbReference type="InterPro" id="IPR011095">
    <property type="entry name" value="Dala_Dala_lig_C"/>
</dbReference>
<dbReference type="PANTHER" id="PTHR23132">
    <property type="entry name" value="D-ALANINE--D-ALANINE LIGASE"/>
    <property type="match status" value="1"/>
</dbReference>
<evidence type="ECO:0000256" key="13">
    <source>
        <dbReference type="HAMAP-Rule" id="MF_00047"/>
    </source>
</evidence>
<accession>U7D9Z6</accession>
<comment type="pathway">
    <text evidence="13">Cell wall biogenesis; peptidoglycan biosynthesis.</text>
</comment>
<dbReference type="SUPFAM" id="SSF52440">
    <property type="entry name" value="PreATP-grasp domain"/>
    <property type="match status" value="1"/>
</dbReference>
<evidence type="ECO:0000313" key="18">
    <source>
        <dbReference type="EMBL" id="ERP31250.1"/>
    </source>
</evidence>
<comment type="similarity">
    <text evidence="3 13">Belongs to the D-alanine--D-alanine ligase family.</text>
</comment>
<dbReference type="PIRSF" id="PIRSF039102">
    <property type="entry name" value="Ddl/VanB"/>
    <property type="match status" value="1"/>
</dbReference>
<evidence type="ECO:0000256" key="15">
    <source>
        <dbReference type="PIRSR" id="PIRSR039102-3"/>
    </source>
</evidence>
<evidence type="ECO:0000256" key="3">
    <source>
        <dbReference type="ARBA" id="ARBA00010871"/>
    </source>
</evidence>
<feature type="binding site" evidence="15">
    <location>
        <position position="287"/>
    </location>
    <ligand>
        <name>Mg(2+)</name>
        <dbReference type="ChEBI" id="CHEBI:18420"/>
        <label>1</label>
    </ligand>
</feature>
<dbReference type="PATRIC" id="fig|1313304.3.peg.1779"/>
<dbReference type="Pfam" id="PF01820">
    <property type="entry name" value="Dala_Dala_lig_N"/>
    <property type="match status" value="1"/>
</dbReference>
<comment type="caution">
    <text evidence="18">The sequence shown here is derived from an EMBL/GenBank/DDBJ whole genome shotgun (WGS) entry which is preliminary data.</text>
</comment>
<evidence type="ECO:0000256" key="9">
    <source>
        <dbReference type="ARBA" id="ARBA00022960"/>
    </source>
</evidence>
<dbReference type="GO" id="GO:0071555">
    <property type="term" value="P:cell wall organization"/>
    <property type="evidence" value="ECO:0007669"/>
    <property type="project" value="UniProtKB-KW"/>
</dbReference>
<dbReference type="PROSITE" id="PS00844">
    <property type="entry name" value="DALA_DALA_LIGASE_2"/>
    <property type="match status" value="1"/>
</dbReference>
<dbReference type="InterPro" id="IPR000291">
    <property type="entry name" value="D-Ala_lig_Van_CS"/>
</dbReference>
<comment type="cofactor">
    <cofactor evidence="15">
        <name>Mg(2+)</name>
        <dbReference type="ChEBI" id="CHEBI:18420"/>
    </cofactor>
    <cofactor evidence="15">
        <name>Mn(2+)</name>
        <dbReference type="ChEBI" id="CHEBI:29035"/>
    </cofactor>
    <text evidence="15">Binds 2 magnesium or manganese ions per subunit.</text>
</comment>
<evidence type="ECO:0000256" key="10">
    <source>
        <dbReference type="ARBA" id="ARBA00022984"/>
    </source>
</evidence>
<gene>
    <name evidence="13" type="primary">ddl</name>
    <name evidence="18" type="ORF">CALK_1868</name>
</gene>
<evidence type="ECO:0000256" key="8">
    <source>
        <dbReference type="ARBA" id="ARBA00022840"/>
    </source>
</evidence>
<feature type="active site" evidence="14">
    <location>
        <position position="176"/>
    </location>
</feature>
<feature type="binding site" evidence="15">
    <location>
        <position position="299"/>
    </location>
    <ligand>
        <name>Mg(2+)</name>
        <dbReference type="ChEBI" id="CHEBI:18420"/>
        <label>1</label>
    </ligand>
</feature>
<dbReference type="HAMAP" id="MF_00047">
    <property type="entry name" value="Dala_Dala_lig"/>
    <property type="match status" value="1"/>
</dbReference>
<dbReference type="GO" id="GO:0009252">
    <property type="term" value="P:peptidoglycan biosynthetic process"/>
    <property type="evidence" value="ECO:0007669"/>
    <property type="project" value="UniProtKB-UniRule"/>
</dbReference>
<organism evidence="18 19">
    <name type="scientific">Chitinivibrio alkaliphilus ACht1</name>
    <dbReference type="NCBI Taxonomy" id="1313304"/>
    <lineage>
        <taxon>Bacteria</taxon>
        <taxon>Pseudomonadati</taxon>
        <taxon>Fibrobacterota</taxon>
        <taxon>Chitinivibrionia</taxon>
        <taxon>Chitinivibrionales</taxon>
        <taxon>Chitinivibrionaceae</taxon>
        <taxon>Chitinivibrio</taxon>
    </lineage>
</organism>
<dbReference type="InterPro" id="IPR013815">
    <property type="entry name" value="ATP_grasp_subdomain_1"/>
</dbReference>
<keyword evidence="15" id="KW-0464">Manganese</keyword>
<comment type="function">
    <text evidence="13">Cell wall formation.</text>
</comment>
<dbReference type="InterPro" id="IPR016185">
    <property type="entry name" value="PreATP-grasp_dom_sf"/>
</dbReference>
<dbReference type="EMBL" id="ASJR01000016">
    <property type="protein sequence ID" value="ERP31250.1"/>
    <property type="molecule type" value="Genomic_DNA"/>
</dbReference>
<feature type="active site" evidence="14">
    <location>
        <position position="310"/>
    </location>
</feature>
<evidence type="ECO:0000256" key="1">
    <source>
        <dbReference type="ARBA" id="ARBA00001936"/>
    </source>
</evidence>
<keyword evidence="10 13" id="KW-0573">Peptidoglycan synthesis</keyword>